<evidence type="ECO:0000313" key="8">
    <source>
        <dbReference type="EMBL" id="OJH38302.1"/>
    </source>
</evidence>
<dbReference type="InterPro" id="IPR011900">
    <property type="entry name" value="GRX_bact"/>
</dbReference>
<comment type="caution">
    <text evidence="8">The sequence shown here is derived from an EMBL/GenBank/DDBJ whole genome shotgun (WGS) entry which is preliminary data.</text>
</comment>
<evidence type="ECO:0000256" key="1">
    <source>
        <dbReference type="ARBA" id="ARBA00007787"/>
    </source>
</evidence>
<dbReference type="Pfam" id="PF00462">
    <property type="entry name" value="Glutaredoxin"/>
    <property type="match status" value="1"/>
</dbReference>
<dbReference type="PROSITE" id="PS51354">
    <property type="entry name" value="GLUTAREDOXIN_2"/>
    <property type="match status" value="1"/>
</dbReference>
<dbReference type="Proteomes" id="UP000182229">
    <property type="component" value="Unassembled WGS sequence"/>
</dbReference>
<dbReference type="PRINTS" id="PR00160">
    <property type="entry name" value="GLUTAREDOXIN"/>
</dbReference>
<name>A0A1L9B7T2_9BACT</name>
<dbReference type="GO" id="GO:0045454">
    <property type="term" value="P:cell redox homeostasis"/>
    <property type="evidence" value="ECO:0007669"/>
    <property type="project" value="InterPro"/>
</dbReference>
<keyword evidence="2 6" id="KW-0813">Transport</keyword>
<keyword evidence="3 6" id="KW-0249">Electron transport</keyword>
<keyword evidence="6" id="KW-0963">Cytoplasm</keyword>
<evidence type="ECO:0000259" key="7">
    <source>
        <dbReference type="Pfam" id="PF00462"/>
    </source>
</evidence>
<dbReference type="GO" id="GO:0015035">
    <property type="term" value="F:protein-disulfide reductase activity"/>
    <property type="evidence" value="ECO:0007669"/>
    <property type="project" value="TreeGrafter"/>
</dbReference>
<keyword evidence="4" id="KW-1015">Disulfide bond</keyword>
<dbReference type="AlphaFoldDB" id="A0A1L9B7T2"/>
<evidence type="ECO:0000256" key="4">
    <source>
        <dbReference type="ARBA" id="ARBA00023157"/>
    </source>
</evidence>
<evidence type="ECO:0000256" key="3">
    <source>
        <dbReference type="ARBA" id="ARBA00022982"/>
    </source>
</evidence>
<dbReference type="Gene3D" id="3.40.30.10">
    <property type="entry name" value="Glutaredoxin"/>
    <property type="match status" value="1"/>
</dbReference>
<dbReference type="InterPro" id="IPR014025">
    <property type="entry name" value="Glutaredoxin_subgr"/>
</dbReference>
<dbReference type="InterPro" id="IPR036249">
    <property type="entry name" value="Thioredoxin-like_sf"/>
</dbReference>
<evidence type="ECO:0000313" key="9">
    <source>
        <dbReference type="Proteomes" id="UP000182229"/>
    </source>
</evidence>
<dbReference type="STRING" id="83449.BON30_24505"/>
<dbReference type="SUPFAM" id="SSF52833">
    <property type="entry name" value="Thioredoxin-like"/>
    <property type="match status" value="1"/>
</dbReference>
<dbReference type="InterPro" id="IPR002109">
    <property type="entry name" value="Glutaredoxin"/>
</dbReference>
<reference evidence="8 9" key="2">
    <citation type="submission" date="2016-12" db="EMBL/GenBank/DDBJ databases">
        <title>Draft Genome Sequence of Cystobacter ferrugineus Strain Cbfe23.</title>
        <authorList>
            <person name="Akbar S."/>
            <person name="Dowd S.E."/>
            <person name="Stevens D.C."/>
        </authorList>
    </citation>
    <scope>NUCLEOTIDE SEQUENCE [LARGE SCALE GENOMIC DNA]</scope>
    <source>
        <strain evidence="8 9">Cbfe23</strain>
    </source>
</reference>
<gene>
    <name evidence="8" type="ORF">BON30_24505</name>
</gene>
<comment type="function">
    <text evidence="6">Has a glutathione-disulfide oxidoreductase activity in the presence of NADPH and glutathione reductase. Reduces low molecular weight disulfides and proteins.</text>
</comment>
<proteinExistence type="inferred from homology"/>
<dbReference type="PANTHER" id="PTHR46679">
    <property type="match status" value="1"/>
</dbReference>
<evidence type="ECO:0000256" key="6">
    <source>
        <dbReference type="RuleBase" id="RU364065"/>
    </source>
</evidence>
<feature type="domain" description="Glutaredoxin" evidence="7">
    <location>
        <begin position="4"/>
        <end position="64"/>
    </location>
</feature>
<sequence length="85" mass="9442">MQPVKIYTTTYCGYCVRAKDLLKRKGVAYEEVDVTGDDEMRSKLVEMSGGQRTVPQIFIGSTHVGGYTDLAQLDRDGKLDPLLQA</sequence>
<dbReference type="PANTHER" id="PTHR46679:SF1">
    <property type="entry name" value="GLUTAREDOXIN-2, MITOCHONDRIAL"/>
    <property type="match status" value="1"/>
</dbReference>
<organism evidence="8 9">
    <name type="scientific">Cystobacter ferrugineus</name>
    <dbReference type="NCBI Taxonomy" id="83449"/>
    <lineage>
        <taxon>Bacteria</taxon>
        <taxon>Pseudomonadati</taxon>
        <taxon>Myxococcota</taxon>
        <taxon>Myxococcia</taxon>
        <taxon>Myxococcales</taxon>
        <taxon>Cystobacterineae</taxon>
        <taxon>Archangiaceae</taxon>
        <taxon>Cystobacter</taxon>
    </lineage>
</organism>
<evidence type="ECO:0000256" key="2">
    <source>
        <dbReference type="ARBA" id="ARBA00022448"/>
    </source>
</evidence>
<dbReference type="GO" id="GO:0015038">
    <property type="term" value="F:glutathione disulfide oxidoreductase activity"/>
    <property type="evidence" value="ECO:0007669"/>
    <property type="project" value="UniProtKB-UniRule"/>
</dbReference>
<dbReference type="RefSeq" id="WP_071900808.1">
    <property type="nucleotide sequence ID" value="NZ_MPIN01000006.1"/>
</dbReference>
<evidence type="ECO:0000256" key="5">
    <source>
        <dbReference type="ARBA" id="ARBA00023284"/>
    </source>
</evidence>
<keyword evidence="5 6" id="KW-0676">Redox-active center</keyword>
<keyword evidence="9" id="KW-1185">Reference proteome</keyword>
<dbReference type="OrthoDB" id="9814618at2"/>
<protein>
    <recommendedName>
        <fullName evidence="6">Glutaredoxin</fullName>
    </recommendedName>
</protein>
<dbReference type="CDD" id="cd03418">
    <property type="entry name" value="GRX_GRXb_1_3_like"/>
    <property type="match status" value="1"/>
</dbReference>
<reference evidence="9" key="1">
    <citation type="submission" date="2016-11" db="EMBL/GenBank/DDBJ databases">
        <authorList>
            <person name="Shukria A."/>
            <person name="Stevens D.C."/>
        </authorList>
    </citation>
    <scope>NUCLEOTIDE SEQUENCE [LARGE SCALE GENOMIC DNA]</scope>
    <source>
        <strain evidence="9">Cbfe23</strain>
    </source>
</reference>
<comment type="similarity">
    <text evidence="1 6">Belongs to the glutaredoxin family.</text>
</comment>
<dbReference type="EMBL" id="MPIN01000006">
    <property type="protein sequence ID" value="OJH38302.1"/>
    <property type="molecule type" value="Genomic_DNA"/>
</dbReference>
<accession>A0A1L9B7T2</accession>
<dbReference type="NCBIfam" id="TIGR02181">
    <property type="entry name" value="GRX_bact"/>
    <property type="match status" value="1"/>
</dbReference>